<dbReference type="NCBIfam" id="TIGR00732">
    <property type="entry name" value="dprA"/>
    <property type="match status" value="1"/>
</dbReference>
<feature type="domain" description="Smf/DprA SLOG" evidence="2">
    <location>
        <begin position="80"/>
        <end position="288"/>
    </location>
</feature>
<organism evidence="3 4">
    <name type="scientific">Anaerosphaera multitolerans</name>
    <dbReference type="NCBI Taxonomy" id="2487351"/>
    <lineage>
        <taxon>Bacteria</taxon>
        <taxon>Bacillati</taxon>
        <taxon>Bacillota</taxon>
        <taxon>Tissierellia</taxon>
        <taxon>Tissierellales</taxon>
        <taxon>Peptoniphilaceae</taxon>
        <taxon>Anaerosphaera</taxon>
    </lineage>
</organism>
<evidence type="ECO:0000256" key="1">
    <source>
        <dbReference type="ARBA" id="ARBA00006525"/>
    </source>
</evidence>
<protein>
    <submittedName>
        <fullName evidence="3">DNA-protecting protein DprA</fullName>
    </submittedName>
</protein>
<evidence type="ECO:0000313" key="3">
    <source>
        <dbReference type="EMBL" id="RVU55242.1"/>
    </source>
</evidence>
<dbReference type="OrthoDB" id="9785707at2"/>
<accession>A0A437S8B0</accession>
<dbReference type="SUPFAM" id="SSF102405">
    <property type="entry name" value="MCP/YpsA-like"/>
    <property type="match status" value="1"/>
</dbReference>
<gene>
    <name evidence="3" type="primary">dprA</name>
    <name evidence="3" type="ORF">EF514_02935</name>
</gene>
<sequence>MEYREFLICLNAIGMRNDEIDKIEFIIKKHNINFKEIFNKFVFKNQSTYLTSKTLEKLSYYNENTLHNLCDLCLKERVEIITIVDEDYPENLKHIENPPKVLYIRGKLIQEDSISISIVGSRKYTSYGNNVLNYFVDELSKLEITIISGMAYGIDGLVHKRSLENNNRTIAVLGNGVDIIYPNKNSSIYWNTITNGAVISEYPLGTRPLPFRFPERNRIISGLSLGTIVIEAKAKSGSLITARLAAEQGREVFAVPGNINSIYSEGTNMLIRDGATLLLTIDDILNEISELKEIHNLKRNQRNEVELSEIELAIYNLISEGVDDINLIAQSLKEDVSFISSIITILELKGIITVNGKIKVKM</sequence>
<comment type="caution">
    <text evidence="3">The sequence shown here is derived from an EMBL/GenBank/DDBJ whole genome shotgun (WGS) entry which is preliminary data.</text>
</comment>
<comment type="similarity">
    <text evidence="1">Belongs to the DprA/Smf family.</text>
</comment>
<dbReference type="PANTHER" id="PTHR43022:SF1">
    <property type="entry name" value="PROTEIN SMF"/>
    <property type="match status" value="1"/>
</dbReference>
<dbReference type="GO" id="GO:0009294">
    <property type="term" value="P:DNA-mediated transformation"/>
    <property type="evidence" value="ECO:0007669"/>
    <property type="project" value="InterPro"/>
</dbReference>
<dbReference type="RefSeq" id="WP_127723665.1">
    <property type="nucleotide sequence ID" value="NZ_RLIH01000003.1"/>
</dbReference>
<keyword evidence="4" id="KW-1185">Reference proteome</keyword>
<dbReference type="InterPro" id="IPR003488">
    <property type="entry name" value="DprA"/>
</dbReference>
<evidence type="ECO:0000313" key="4">
    <source>
        <dbReference type="Proteomes" id="UP000288812"/>
    </source>
</evidence>
<dbReference type="Proteomes" id="UP000288812">
    <property type="component" value="Unassembled WGS sequence"/>
</dbReference>
<dbReference type="InterPro" id="IPR057666">
    <property type="entry name" value="DrpA_SLOG"/>
</dbReference>
<dbReference type="Gene3D" id="3.40.50.450">
    <property type="match status" value="1"/>
</dbReference>
<dbReference type="AlphaFoldDB" id="A0A437S8B0"/>
<proteinExistence type="inferred from homology"/>
<evidence type="ECO:0000259" key="2">
    <source>
        <dbReference type="Pfam" id="PF02481"/>
    </source>
</evidence>
<dbReference type="Pfam" id="PF02481">
    <property type="entry name" value="DNA_processg_A"/>
    <property type="match status" value="1"/>
</dbReference>
<name>A0A437S8B0_9FIRM</name>
<dbReference type="EMBL" id="RLIH01000003">
    <property type="protein sequence ID" value="RVU55242.1"/>
    <property type="molecule type" value="Genomic_DNA"/>
</dbReference>
<dbReference type="PANTHER" id="PTHR43022">
    <property type="entry name" value="PROTEIN SMF"/>
    <property type="match status" value="1"/>
</dbReference>
<reference evidence="3 4" key="1">
    <citation type="submission" date="2018-11" db="EMBL/GenBank/DDBJ databases">
        <title>Genome sequencing and assembly of Anaerosphaera sp. nov., GS7-6-2.</title>
        <authorList>
            <person name="Rettenmaier R."/>
            <person name="Liebl W."/>
            <person name="Zverlov V."/>
        </authorList>
    </citation>
    <scope>NUCLEOTIDE SEQUENCE [LARGE SCALE GENOMIC DNA]</scope>
    <source>
        <strain evidence="3 4">GS7-6-2</strain>
    </source>
</reference>